<keyword evidence="4 7" id="KW-0812">Transmembrane</keyword>
<evidence type="ECO:0000259" key="8">
    <source>
        <dbReference type="Pfam" id="PF06808"/>
    </source>
</evidence>
<dbReference type="GO" id="GO:0022857">
    <property type="term" value="F:transmembrane transporter activity"/>
    <property type="evidence" value="ECO:0007669"/>
    <property type="project" value="TreeGrafter"/>
</dbReference>
<evidence type="ECO:0000256" key="6">
    <source>
        <dbReference type="ARBA" id="ARBA00023136"/>
    </source>
</evidence>
<dbReference type="GO" id="GO:0005886">
    <property type="term" value="C:plasma membrane"/>
    <property type="evidence" value="ECO:0007669"/>
    <property type="project" value="UniProtKB-SubCell"/>
</dbReference>
<keyword evidence="5 7" id="KW-1133">Transmembrane helix</keyword>
<dbReference type="InterPro" id="IPR010656">
    <property type="entry name" value="DctM"/>
</dbReference>
<keyword evidence="2" id="KW-1003">Cell membrane</keyword>
<evidence type="ECO:0000256" key="7">
    <source>
        <dbReference type="SAM" id="Phobius"/>
    </source>
</evidence>
<feature type="transmembrane region" description="Helical" evidence="7">
    <location>
        <begin position="101"/>
        <end position="131"/>
    </location>
</feature>
<dbReference type="Pfam" id="PF06808">
    <property type="entry name" value="DctM"/>
    <property type="match status" value="1"/>
</dbReference>
<comment type="subcellular location">
    <subcellularLocation>
        <location evidence="1">Cell inner membrane</location>
        <topology evidence="1">Multi-pass membrane protein</topology>
    </subcellularLocation>
</comment>
<evidence type="ECO:0000313" key="9">
    <source>
        <dbReference type="EMBL" id="SVD46837.1"/>
    </source>
</evidence>
<dbReference type="InterPro" id="IPR004681">
    <property type="entry name" value="TRAP_DctM"/>
</dbReference>
<evidence type="ECO:0000256" key="4">
    <source>
        <dbReference type="ARBA" id="ARBA00022692"/>
    </source>
</evidence>
<feature type="transmembrane region" description="Helical" evidence="7">
    <location>
        <begin position="55"/>
        <end position="77"/>
    </location>
</feature>
<keyword evidence="3" id="KW-0997">Cell inner membrane</keyword>
<dbReference type="AlphaFoldDB" id="A0A382VJZ8"/>
<protein>
    <recommendedName>
        <fullName evidence="8">TRAP C4-dicarboxylate transport system permease DctM subunit domain-containing protein</fullName>
    </recommendedName>
</protein>
<proteinExistence type="predicted"/>
<feature type="non-terminal residue" evidence="9">
    <location>
        <position position="172"/>
    </location>
</feature>
<feature type="transmembrane region" description="Helical" evidence="7">
    <location>
        <begin position="143"/>
        <end position="168"/>
    </location>
</feature>
<evidence type="ECO:0000256" key="5">
    <source>
        <dbReference type="ARBA" id="ARBA00022989"/>
    </source>
</evidence>
<dbReference type="EMBL" id="UINC01152584">
    <property type="protein sequence ID" value="SVD46837.1"/>
    <property type="molecule type" value="Genomic_DNA"/>
</dbReference>
<evidence type="ECO:0000256" key="1">
    <source>
        <dbReference type="ARBA" id="ARBA00004429"/>
    </source>
</evidence>
<dbReference type="PANTHER" id="PTHR33362">
    <property type="entry name" value="SIALIC ACID TRAP TRANSPORTER PERMEASE PROTEIN SIAT-RELATED"/>
    <property type="match status" value="1"/>
</dbReference>
<reference evidence="9" key="1">
    <citation type="submission" date="2018-05" db="EMBL/GenBank/DDBJ databases">
        <authorList>
            <person name="Lanie J.A."/>
            <person name="Ng W.-L."/>
            <person name="Kazmierczak K.M."/>
            <person name="Andrzejewski T.M."/>
            <person name="Davidsen T.M."/>
            <person name="Wayne K.J."/>
            <person name="Tettelin H."/>
            <person name="Glass J.I."/>
            <person name="Rusch D."/>
            <person name="Podicherti R."/>
            <person name="Tsui H.-C.T."/>
            <person name="Winkler M.E."/>
        </authorList>
    </citation>
    <scope>NUCLEOTIDE SEQUENCE</scope>
</reference>
<evidence type="ECO:0000256" key="3">
    <source>
        <dbReference type="ARBA" id="ARBA00022519"/>
    </source>
</evidence>
<keyword evidence="6 7" id="KW-0472">Membrane</keyword>
<sequence length="172" mass="18147">MFIVFAGLLLTGFHVAYTLFGVSVLYTAIAIFSDAFLGTTTGLDFDFLGLTVKRIYSLMTNWILIAGTMFIFMGYMLEKSGIAERLLTTTQELFGKVRGGMAITVVVIGALLAASTGIIGASVVLLGVLALPAMMKQGYSRELAVGTVAASGCLGIIIPPSIMLVFMADQIG</sequence>
<organism evidence="9">
    <name type="scientific">marine metagenome</name>
    <dbReference type="NCBI Taxonomy" id="408172"/>
    <lineage>
        <taxon>unclassified sequences</taxon>
        <taxon>metagenomes</taxon>
        <taxon>ecological metagenomes</taxon>
    </lineage>
</organism>
<accession>A0A382VJZ8</accession>
<dbReference type="PANTHER" id="PTHR33362:SF7">
    <property type="entry name" value="SLL1103 PROTEIN"/>
    <property type="match status" value="1"/>
</dbReference>
<evidence type="ECO:0000256" key="2">
    <source>
        <dbReference type="ARBA" id="ARBA00022475"/>
    </source>
</evidence>
<gene>
    <name evidence="9" type="ORF">METZ01_LOCUS399691</name>
</gene>
<feature type="domain" description="TRAP C4-dicarboxylate transport system permease DctM subunit" evidence="8">
    <location>
        <begin position="2"/>
        <end position="167"/>
    </location>
</feature>
<name>A0A382VJZ8_9ZZZZ</name>